<feature type="compositionally biased region" description="Polar residues" evidence="5">
    <location>
        <begin position="1103"/>
        <end position="1112"/>
    </location>
</feature>
<dbReference type="NCBIfam" id="TIGR01733">
    <property type="entry name" value="AA-adenyl-dom"/>
    <property type="match status" value="1"/>
</dbReference>
<dbReference type="RefSeq" id="WP_012477304.1">
    <property type="nucleotide sequence ID" value="NC_010865.1"/>
</dbReference>
<evidence type="ECO:0000313" key="8">
    <source>
        <dbReference type="Proteomes" id="UP000009045"/>
    </source>
</evidence>
<accession>A4KVL5</accession>
<keyword evidence="3" id="KW-0597">Phosphoprotein</keyword>
<proteinExistence type="predicted"/>
<dbReference type="SUPFAM" id="SSF52777">
    <property type="entry name" value="CoA-dependent acyltransferases"/>
    <property type="match status" value="2"/>
</dbReference>
<dbReference type="InterPro" id="IPR020806">
    <property type="entry name" value="PKS_PP-bd"/>
</dbReference>
<dbReference type="Pfam" id="PF00501">
    <property type="entry name" value="AMP-binding"/>
    <property type="match status" value="1"/>
</dbReference>
<dbReference type="InterPro" id="IPR020845">
    <property type="entry name" value="AMP-binding_CS"/>
</dbReference>
<dbReference type="FunFam" id="3.40.50.12780:FF:000012">
    <property type="entry name" value="Non-ribosomal peptide synthetase"/>
    <property type="match status" value="1"/>
</dbReference>
<gene>
    <name evidence="7" type="primary">orf110</name>
</gene>
<dbReference type="GO" id="GO:0005829">
    <property type="term" value="C:cytosol"/>
    <property type="evidence" value="ECO:0007669"/>
    <property type="project" value="TreeGrafter"/>
</dbReference>
<keyword evidence="4" id="KW-0479">Metal-binding</keyword>
<dbReference type="GO" id="GO:0043041">
    <property type="term" value="P:amino acid activation for nonribosomal peptide biosynthetic process"/>
    <property type="evidence" value="ECO:0007669"/>
    <property type="project" value="TreeGrafter"/>
</dbReference>
<dbReference type="GO" id="GO:0044550">
    <property type="term" value="P:secondary metabolite biosynthetic process"/>
    <property type="evidence" value="ECO:0007669"/>
    <property type="project" value="TreeGrafter"/>
</dbReference>
<evidence type="ECO:0000256" key="3">
    <source>
        <dbReference type="ARBA" id="ARBA00022553"/>
    </source>
</evidence>
<dbReference type="FunFam" id="1.10.1200.10:FF:000005">
    <property type="entry name" value="Nonribosomal peptide synthetase 1"/>
    <property type="match status" value="1"/>
</dbReference>
<dbReference type="InterPro" id="IPR010071">
    <property type="entry name" value="AA_adenyl_dom"/>
</dbReference>
<organism evidence="7 8">
    <name type="scientific">Sinorhizobium meliloti (strain SM11)</name>
    <dbReference type="NCBI Taxonomy" id="707241"/>
    <lineage>
        <taxon>Bacteria</taxon>
        <taxon>Pseudomonadati</taxon>
        <taxon>Pseudomonadota</taxon>
        <taxon>Alphaproteobacteria</taxon>
        <taxon>Hyphomicrobiales</taxon>
        <taxon>Rhizobiaceae</taxon>
        <taxon>Sinorhizobium/Ensifer group</taxon>
        <taxon>Sinorhizobium</taxon>
    </lineage>
</organism>
<dbReference type="InterPro" id="IPR006162">
    <property type="entry name" value="Ppantetheine_attach_site"/>
</dbReference>
<evidence type="ECO:0000256" key="2">
    <source>
        <dbReference type="ARBA" id="ARBA00022450"/>
    </source>
</evidence>
<dbReference type="GO" id="GO:0046872">
    <property type="term" value="F:metal ion binding"/>
    <property type="evidence" value="ECO:0007669"/>
    <property type="project" value="UniProtKB-KW"/>
</dbReference>
<dbReference type="Gene3D" id="3.30.300.30">
    <property type="match status" value="1"/>
</dbReference>
<keyword evidence="2" id="KW-0596">Phosphopantetheine</keyword>
<evidence type="ECO:0000256" key="5">
    <source>
        <dbReference type="SAM" id="MobiDB-lite"/>
    </source>
</evidence>
<dbReference type="Gene3D" id="3.30.559.30">
    <property type="entry name" value="Nonribosomal peptide synthetase, condensation domain"/>
    <property type="match status" value="1"/>
</dbReference>
<keyword evidence="7" id="KW-0614">Plasmid</keyword>
<dbReference type="Gene3D" id="3.30.559.10">
    <property type="entry name" value="Chloramphenicol acetyltransferase-like domain"/>
    <property type="match status" value="1"/>
</dbReference>
<reference evidence="7 8" key="1">
    <citation type="journal article" date="2007" name="FEMS Microbiol. Lett.">
        <title>Sequence analysis of the 181-kb accessory plasmid pSmeSM11b, isolated from a dominant Sinorhizobium meliloti strain identified during a long-term field release experiment.</title>
        <authorList>
            <person name="Stiens M."/>
            <person name="Schneiker S."/>
            <person name="Puhler A."/>
            <person name="Schluter A."/>
        </authorList>
    </citation>
    <scope>NUCLEOTIDE SEQUENCE [LARGE SCALE GENOMIC DNA]</scope>
    <source>
        <strain evidence="7 8">SM11</strain>
        <plasmid evidence="8">pSmeSM11b</plasmid>
    </source>
</reference>
<dbReference type="InterPro" id="IPR045851">
    <property type="entry name" value="AMP-bd_C_sf"/>
</dbReference>
<dbReference type="FunFam" id="3.40.50.980:FF:000001">
    <property type="entry name" value="Non-ribosomal peptide synthetase"/>
    <property type="match status" value="1"/>
</dbReference>
<dbReference type="InterPro" id="IPR009081">
    <property type="entry name" value="PP-bd_ACP"/>
</dbReference>
<dbReference type="Gene3D" id="3.40.50.980">
    <property type="match status" value="2"/>
</dbReference>
<dbReference type="Pfam" id="PF00668">
    <property type="entry name" value="Condensation"/>
    <property type="match status" value="1"/>
</dbReference>
<dbReference type="InterPro" id="IPR025110">
    <property type="entry name" value="AMP-bd_C"/>
</dbReference>
<protein>
    <submittedName>
        <fullName evidence="7">Non-ribosomal peptide synthetase modules</fullName>
    </submittedName>
</protein>
<dbReference type="EMBL" id="EF066650">
    <property type="protein sequence ID" value="ABN47116.1"/>
    <property type="molecule type" value="Genomic_DNA"/>
</dbReference>
<feature type="region of interest" description="Disordered" evidence="5">
    <location>
        <begin position="1090"/>
        <end position="1112"/>
    </location>
</feature>
<dbReference type="InterPro" id="IPR001242">
    <property type="entry name" value="Condensation_dom"/>
</dbReference>
<dbReference type="GO" id="GO:0003824">
    <property type="term" value="F:catalytic activity"/>
    <property type="evidence" value="ECO:0007669"/>
    <property type="project" value="InterPro"/>
</dbReference>
<evidence type="ECO:0000256" key="4">
    <source>
        <dbReference type="ARBA" id="ARBA00022723"/>
    </source>
</evidence>
<dbReference type="CDD" id="cd17652">
    <property type="entry name" value="A_NRPS_CmdD_like"/>
    <property type="match status" value="1"/>
</dbReference>
<dbReference type="InterPro" id="IPR000873">
    <property type="entry name" value="AMP-dep_synth/lig_dom"/>
</dbReference>
<dbReference type="Pfam" id="PF13193">
    <property type="entry name" value="AMP-binding_C"/>
    <property type="match status" value="1"/>
</dbReference>
<dbReference type="CDD" id="cd19531">
    <property type="entry name" value="LCL_NRPS-like"/>
    <property type="match status" value="1"/>
</dbReference>
<dbReference type="PROSITE" id="PS50075">
    <property type="entry name" value="CARRIER"/>
    <property type="match status" value="1"/>
</dbReference>
<dbReference type="AlphaFoldDB" id="A4KVL5"/>
<dbReference type="SUPFAM" id="SSF47336">
    <property type="entry name" value="ACP-like"/>
    <property type="match status" value="1"/>
</dbReference>
<dbReference type="InterPro" id="IPR023213">
    <property type="entry name" value="CAT-like_dom_sf"/>
</dbReference>
<dbReference type="Gene3D" id="2.30.38.10">
    <property type="entry name" value="Luciferase, Domain 3"/>
    <property type="match status" value="1"/>
</dbReference>
<dbReference type="Pfam" id="PF00550">
    <property type="entry name" value="PP-binding"/>
    <property type="match status" value="1"/>
</dbReference>
<dbReference type="Gene3D" id="3.40.50.1820">
    <property type="entry name" value="alpha/beta hydrolase"/>
    <property type="match status" value="1"/>
</dbReference>
<dbReference type="InterPro" id="IPR036736">
    <property type="entry name" value="ACP-like_sf"/>
</dbReference>
<comment type="cofactor">
    <cofactor evidence="1">
        <name>pantetheine 4'-phosphate</name>
        <dbReference type="ChEBI" id="CHEBI:47942"/>
    </cofactor>
</comment>
<feature type="domain" description="Carrier" evidence="6">
    <location>
        <begin position="1009"/>
        <end position="1084"/>
    </location>
</feature>
<evidence type="ECO:0000313" key="7">
    <source>
        <dbReference type="EMBL" id="ABN47116.1"/>
    </source>
</evidence>
<reference evidence="8" key="2">
    <citation type="journal article" date="2011" name="J. Biotechnol.">
        <title>The complete genome sequence of the dominant Sinorhizobium meliloti field isolate SM11 extends the S. meliloti pan-genome.</title>
        <authorList>
            <person name="Schneiker-Bekel S."/>
            <person name="Wibberg D."/>
            <person name="Bekel T."/>
            <person name="Blom J."/>
            <person name="Linke B."/>
            <person name="Neuweger H."/>
            <person name="Stiens M."/>
            <person name="Vorholter F.J."/>
            <person name="Weidner S."/>
            <person name="Goesmann A."/>
            <person name="Puhler A."/>
            <person name="Schluter A."/>
        </authorList>
    </citation>
    <scope>NUCLEOTIDE SEQUENCE [LARGE SCALE GENOMIC DNA]</scope>
    <source>
        <strain evidence="8">SM11</strain>
        <plasmid evidence="8">pSmeSM11b</plasmid>
    </source>
</reference>
<dbReference type="PANTHER" id="PTHR45527:SF1">
    <property type="entry name" value="FATTY ACID SYNTHASE"/>
    <property type="match status" value="1"/>
</dbReference>
<dbReference type="PROSITE" id="PS00455">
    <property type="entry name" value="AMP_BINDING"/>
    <property type="match status" value="1"/>
</dbReference>
<dbReference type="InterPro" id="IPR029058">
    <property type="entry name" value="AB_hydrolase_fold"/>
</dbReference>
<evidence type="ECO:0000256" key="1">
    <source>
        <dbReference type="ARBA" id="ARBA00001957"/>
    </source>
</evidence>
<sequence length="1112" mass="122575">MNTEEKDGLSPDLAARIAALSPEKRALLERQLSATAPIAVAGRSEPAADVRPLSLSFAQQRVWFLEQLDSGHSLYNLAMTKRFSEPVDPQKIDRAINEVIRRHDSLRTTFRLEDGGPVQEIRPDLPVRLEVTDLEAVSTEKRQAEVKRRALAAARQPFDLRSGPLVRGTLLRLDHDNYVLVVTIHQIISDRWSLDVFAREFDSIYDALCRESSHTLPPQKIEYGEVILQQYEHLQGDTLKRLTDYWTRKLDGIAPLLDLPTDRARPHSQTFETRSLVRRYPRSAADTLYRLAEQQGATPFMALLALFDILLHRFSGISDIVVGTPVDNRKQPEQTQLIGLLADTLILRTDLSGNPSFREVLERVRNVAAEAYTHRDFPLQKTLEGAKITRTLCHNPLFQVSFSMDSMEFTPLTGTEFSFLDNKSSEFDISLNLIQDSEYVTATIQFNSTLFGEGTAASLVNAYGVLIESAVMLPDRPIAELSLVSSAARALLIDASATLGDMPHASTLHALFELQTQATPSAPALHFGSEIQSYETVDTNANKIARALHEFGIGPEMVVGLFMEKSPDWLISLLAVWKAGAAFLPLDPSYPSERVAFMLADANVGIILTQDSLRDRLPPFPGTIWCLGHEWSRIAELPSQPLQTPVNPDSLAYIIYTSGSTGWPKGVMVPHRCACNTMQTIVDALQLPVGARVLQFGSLSFDISIYDLLMTLGCGGTLCLAPTNDLLPGQPLADTLRELRINAVALPPSALNAIPTTDDLPDLHTIMSGGEALAAELAQRWSTPTCRVINGYGPTEATIWSTYYQCSGDEDVLPIGRAVSQTQAYVLDRSAEPLPYGFPGELYVGGAGVTRGYMNRSGLTAEQYIPDPFSGEPGSRLYRTGDRASLQSDGNIRFLGRIDNQIKLNGYRIELQEIESALTRHPQVTEAAVVVQRSRCGVSRLAAFCTVSGDAATIHKELLLYLRRHLPKYMVPEVFTILEELPVNASGKLDRQKLSEWTTPEFDEPREIARATEPGEKVAQIFAEILGVDRVSPSDSFFELGGHSLMAIRVIDRLNEAFLFSLTIRDLFENPVVADLVRAVTLAQTAGSHARPLPIPRMAPGTAMSSEGSGTG</sequence>
<dbReference type="PANTHER" id="PTHR45527">
    <property type="entry name" value="NONRIBOSOMAL PEPTIDE SYNTHETASE"/>
    <property type="match status" value="1"/>
</dbReference>
<dbReference type="SUPFAM" id="SSF56801">
    <property type="entry name" value="Acetyl-CoA synthetase-like"/>
    <property type="match status" value="1"/>
</dbReference>
<name>A4KVL5_SINMM</name>
<evidence type="ECO:0000259" key="6">
    <source>
        <dbReference type="PROSITE" id="PS50075"/>
    </source>
</evidence>
<dbReference type="SMART" id="SM00823">
    <property type="entry name" value="PKS_PP"/>
    <property type="match status" value="1"/>
</dbReference>
<dbReference type="GO" id="GO:0031177">
    <property type="term" value="F:phosphopantetheine binding"/>
    <property type="evidence" value="ECO:0007669"/>
    <property type="project" value="InterPro"/>
</dbReference>
<dbReference type="PROSITE" id="PS00012">
    <property type="entry name" value="PHOSPHOPANTETHEINE"/>
    <property type="match status" value="1"/>
</dbReference>
<geneLocation type="plasmid" evidence="7 8">
    <name>pSmeSM11b</name>
</geneLocation>
<dbReference type="Proteomes" id="UP000009045">
    <property type="component" value="Plasmid pSmeSM11b"/>
</dbReference>